<name>A0A1H4DQ39_9BACT</name>
<dbReference type="STRING" id="37625.SAMN05660420_03044"/>
<keyword evidence="2 4" id="KW-0479">Metal-binding</keyword>
<dbReference type="GO" id="GO:0009055">
    <property type="term" value="F:electron transfer activity"/>
    <property type="evidence" value="ECO:0007669"/>
    <property type="project" value="InterPro"/>
</dbReference>
<evidence type="ECO:0000259" key="7">
    <source>
        <dbReference type="PROSITE" id="PS51007"/>
    </source>
</evidence>
<keyword evidence="5" id="KW-1133">Transmembrane helix</keyword>
<reference evidence="8 9" key="1">
    <citation type="submission" date="2016-10" db="EMBL/GenBank/DDBJ databases">
        <authorList>
            <person name="de Groot N.N."/>
        </authorList>
    </citation>
    <scope>NUCLEOTIDE SEQUENCE [LARGE SCALE GENOMIC DNA]</scope>
    <source>
        <strain evidence="8 9">DSM 7343</strain>
    </source>
</reference>
<proteinExistence type="predicted"/>
<dbReference type="GO" id="GO:0046872">
    <property type="term" value="F:metal ion binding"/>
    <property type="evidence" value="ECO:0007669"/>
    <property type="project" value="UniProtKB-KW"/>
</dbReference>
<dbReference type="EMBL" id="FNQN01000011">
    <property type="protein sequence ID" value="SEA74737.1"/>
    <property type="molecule type" value="Genomic_DNA"/>
</dbReference>
<sequence>MSVNRFIGRCMITLIMLTFFTSLGFSAEGDPARGKALFIGNISFEEGGAPCLACHGIAGVGFAGHSNYGPDLTAVHENFGAEGVAGILQSLPFPSMEAIYINRPLTEAEQLDLAAYFSQTSQLSVVPSNAILALQVSCLVIAILGITFLIGLRRMRATRQPLIDNQRNLVNKGGLQ</sequence>
<dbReference type="InterPro" id="IPR036909">
    <property type="entry name" value="Cyt_c-like_dom_sf"/>
</dbReference>
<dbReference type="AlphaFoldDB" id="A0A1H4DQ39"/>
<keyword evidence="5" id="KW-0472">Membrane</keyword>
<evidence type="ECO:0000256" key="6">
    <source>
        <dbReference type="SAM" id="SignalP"/>
    </source>
</evidence>
<gene>
    <name evidence="8" type="ORF">SAMN05660420_03044</name>
</gene>
<evidence type="ECO:0000256" key="5">
    <source>
        <dbReference type="SAM" id="Phobius"/>
    </source>
</evidence>
<evidence type="ECO:0000256" key="2">
    <source>
        <dbReference type="ARBA" id="ARBA00022723"/>
    </source>
</evidence>
<keyword evidence="3 4" id="KW-0408">Iron</keyword>
<feature type="chain" id="PRO_5011439298" evidence="6">
    <location>
        <begin position="27"/>
        <end position="176"/>
    </location>
</feature>
<dbReference type="Proteomes" id="UP000199409">
    <property type="component" value="Unassembled WGS sequence"/>
</dbReference>
<evidence type="ECO:0000256" key="1">
    <source>
        <dbReference type="ARBA" id="ARBA00022617"/>
    </source>
</evidence>
<dbReference type="InterPro" id="IPR009056">
    <property type="entry name" value="Cyt_c-like_dom"/>
</dbReference>
<dbReference type="GO" id="GO:0020037">
    <property type="term" value="F:heme binding"/>
    <property type="evidence" value="ECO:0007669"/>
    <property type="project" value="InterPro"/>
</dbReference>
<keyword evidence="1 4" id="KW-0349">Heme</keyword>
<keyword evidence="9" id="KW-1185">Reference proteome</keyword>
<feature type="transmembrane region" description="Helical" evidence="5">
    <location>
        <begin position="130"/>
        <end position="152"/>
    </location>
</feature>
<evidence type="ECO:0000256" key="3">
    <source>
        <dbReference type="ARBA" id="ARBA00023004"/>
    </source>
</evidence>
<dbReference type="SUPFAM" id="SSF46626">
    <property type="entry name" value="Cytochrome c"/>
    <property type="match status" value="1"/>
</dbReference>
<feature type="domain" description="Cytochrome c" evidence="7">
    <location>
        <begin position="29"/>
        <end position="121"/>
    </location>
</feature>
<dbReference type="OrthoDB" id="5296507at2"/>
<keyword evidence="6" id="KW-0732">Signal</keyword>
<protein>
    <submittedName>
        <fullName evidence="8">Cytochrome c553</fullName>
    </submittedName>
</protein>
<keyword evidence="5" id="KW-0812">Transmembrane</keyword>
<dbReference type="Gene3D" id="1.10.760.10">
    <property type="entry name" value="Cytochrome c-like domain"/>
    <property type="match status" value="1"/>
</dbReference>
<dbReference type="PROSITE" id="PS51007">
    <property type="entry name" value="CYTC"/>
    <property type="match status" value="1"/>
</dbReference>
<evidence type="ECO:0000313" key="8">
    <source>
        <dbReference type="EMBL" id="SEA74737.1"/>
    </source>
</evidence>
<organism evidence="8 9">
    <name type="scientific">Desulfuromusa kysingii</name>
    <dbReference type="NCBI Taxonomy" id="37625"/>
    <lineage>
        <taxon>Bacteria</taxon>
        <taxon>Pseudomonadati</taxon>
        <taxon>Thermodesulfobacteriota</taxon>
        <taxon>Desulfuromonadia</taxon>
        <taxon>Desulfuromonadales</taxon>
        <taxon>Geopsychrobacteraceae</taxon>
        <taxon>Desulfuromusa</taxon>
    </lineage>
</organism>
<evidence type="ECO:0000313" key="9">
    <source>
        <dbReference type="Proteomes" id="UP000199409"/>
    </source>
</evidence>
<accession>A0A1H4DQ39</accession>
<feature type="signal peptide" evidence="6">
    <location>
        <begin position="1"/>
        <end position="26"/>
    </location>
</feature>
<dbReference type="RefSeq" id="WP_092350383.1">
    <property type="nucleotide sequence ID" value="NZ_FNQN01000011.1"/>
</dbReference>
<evidence type="ECO:0000256" key="4">
    <source>
        <dbReference type="PROSITE-ProRule" id="PRU00433"/>
    </source>
</evidence>